<evidence type="ECO:0000256" key="5">
    <source>
        <dbReference type="ARBA" id="ARBA00022856"/>
    </source>
</evidence>
<protein>
    <submittedName>
        <fullName evidence="8">Peptide ABC transporter substrate-binding protein</fullName>
    </submittedName>
</protein>
<keyword evidence="4 6" id="KW-0732">Signal</keyword>
<dbReference type="Gene3D" id="3.10.105.10">
    <property type="entry name" value="Dipeptide-binding Protein, Domain 3"/>
    <property type="match status" value="1"/>
</dbReference>
<dbReference type="GO" id="GO:0043190">
    <property type="term" value="C:ATP-binding cassette (ABC) transporter complex"/>
    <property type="evidence" value="ECO:0007669"/>
    <property type="project" value="InterPro"/>
</dbReference>
<dbReference type="EMBL" id="BKAM01000035">
    <property type="protein sequence ID" value="GEP72835.1"/>
    <property type="molecule type" value="Genomic_DNA"/>
</dbReference>
<proteinExistence type="inferred from homology"/>
<comment type="subcellular location">
    <subcellularLocation>
        <location evidence="1">Cell envelope</location>
    </subcellularLocation>
</comment>
<dbReference type="SUPFAM" id="SSF53850">
    <property type="entry name" value="Periplasmic binding protein-like II"/>
    <property type="match status" value="1"/>
</dbReference>
<dbReference type="Gene3D" id="3.90.76.10">
    <property type="entry name" value="Dipeptide-binding Protein, Domain 1"/>
    <property type="match status" value="1"/>
</dbReference>
<dbReference type="GO" id="GO:0015833">
    <property type="term" value="P:peptide transport"/>
    <property type="evidence" value="ECO:0007669"/>
    <property type="project" value="UniProtKB-KW"/>
</dbReference>
<dbReference type="AlphaFoldDB" id="A0A512PNQ2"/>
<feature type="signal peptide" evidence="6">
    <location>
        <begin position="1"/>
        <end position="21"/>
    </location>
</feature>
<evidence type="ECO:0000256" key="6">
    <source>
        <dbReference type="SAM" id="SignalP"/>
    </source>
</evidence>
<dbReference type="InterPro" id="IPR000914">
    <property type="entry name" value="SBP_5_dom"/>
</dbReference>
<dbReference type="PROSITE" id="PS51257">
    <property type="entry name" value="PROKAR_LIPOPROTEIN"/>
    <property type="match status" value="1"/>
</dbReference>
<keyword evidence="3" id="KW-0813">Transport</keyword>
<dbReference type="GO" id="GO:0030288">
    <property type="term" value="C:outer membrane-bounded periplasmic space"/>
    <property type="evidence" value="ECO:0007669"/>
    <property type="project" value="UniProtKB-ARBA"/>
</dbReference>
<dbReference type="Gene3D" id="3.40.190.10">
    <property type="entry name" value="Periplasmic binding protein-like II"/>
    <property type="match status" value="1"/>
</dbReference>
<dbReference type="PIRSF" id="PIRSF002741">
    <property type="entry name" value="MppA"/>
    <property type="match status" value="1"/>
</dbReference>
<name>A0A512PNQ2_9LACO</name>
<evidence type="ECO:0000313" key="8">
    <source>
        <dbReference type="EMBL" id="GEP72835.1"/>
    </source>
</evidence>
<dbReference type="OrthoDB" id="403896at2"/>
<dbReference type="FunFam" id="3.10.105.10:FF:000001">
    <property type="entry name" value="Oligopeptide ABC transporter, oligopeptide-binding protein"/>
    <property type="match status" value="1"/>
</dbReference>
<evidence type="ECO:0000256" key="4">
    <source>
        <dbReference type="ARBA" id="ARBA00022729"/>
    </source>
</evidence>
<comment type="similarity">
    <text evidence="2">Belongs to the bacterial solute-binding protein 5 family.</text>
</comment>
<gene>
    <name evidence="8" type="primary">oppA_3</name>
    <name evidence="8" type="ORF">LRA02_17030</name>
</gene>
<keyword evidence="5" id="KW-0571">Peptide transport</keyword>
<evidence type="ECO:0000259" key="7">
    <source>
        <dbReference type="Pfam" id="PF00496"/>
    </source>
</evidence>
<dbReference type="CDD" id="cd08504">
    <property type="entry name" value="PBP2_OppA"/>
    <property type="match status" value="1"/>
</dbReference>
<evidence type="ECO:0000256" key="1">
    <source>
        <dbReference type="ARBA" id="ARBA00004196"/>
    </source>
</evidence>
<dbReference type="PANTHER" id="PTHR30290:SF10">
    <property type="entry name" value="PERIPLASMIC OLIGOPEPTIDE-BINDING PROTEIN-RELATED"/>
    <property type="match status" value="1"/>
</dbReference>
<dbReference type="Pfam" id="PF00496">
    <property type="entry name" value="SBP_bac_5"/>
    <property type="match status" value="1"/>
</dbReference>
<feature type="domain" description="Solute-binding protein family 5" evidence="7">
    <location>
        <begin position="77"/>
        <end position="460"/>
    </location>
</feature>
<organism evidence="8 9">
    <name type="scientific">Lentilactobacillus rapi</name>
    <dbReference type="NCBI Taxonomy" id="481723"/>
    <lineage>
        <taxon>Bacteria</taxon>
        <taxon>Bacillati</taxon>
        <taxon>Bacillota</taxon>
        <taxon>Bacilli</taxon>
        <taxon>Lactobacillales</taxon>
        <taxon>Lactobacillaceae</taxon>
        <taxon>Lentilactobacillus</taxon>
    </lineage>
</organism>
<evidence type="ECO:0000256" key="3">
    <source>
        <dbReference type="ARBA" id="ARBA00022448"/>
    </source>
</evidence>
<dbReference type="Proteomes" id="UP000321569">
    <property type="component" value="Unassembled WGS sequence"/>
</dbReference>
<sequence length="540" mass="60206">MKLNSLAKLGGVALLSAVVLAGCGSKSSQSGSKKQTLTWTTPSNIATMDTSTMTDLYSAQTANATNQGLLQMAPGNKVKPGVAKSYTVSKDGKTWTFNLRKSNWSNGDPVTAKDFVFAWQRTVKPKTASQYAYIFANIKNAAKINAGKMALSKMGVKAEGNYKLVVSLNKPQSYFKFMVAQPEFFPQNSKVVNKYGSKYATNAKRNVYNGPFLLKGWNGTNDTWKLVKNSKYWDAKAVKMQTINFQAVKDPSTSLNGYQSGKFDYTTLNGTQVKQYKNDKDYKVNKEASTFYLELNEKKDPIFKNKNIRKAISYAIDRSQFVNKVLADGSQAPKGYVPDAMSERNGKDFADQAYVKSGVSYNLAQAKKYWAKGLQETGKKSVSLNLLSDDTDGAKKSTEFIQSQLTKLPGFKVTNQNLPFKTRLSRSQNGQFDMVISAWIADYPDPSNFLDLFTSTNSYNNGKWKNAQYDALIKKSENQDANNEAARWNDMVQAEKILMNDQGVVPLYQQALSTLQKSKVKGVQFYPTSPQYGWQNAYIK</sequence>
<accession>A0A512PNQ2</accession>
<keyword evidence="5" id="KW-0653">Protein transport</keyword>
<evidence type="ECO:0000313" key="9">
    <source>
        <dbReference type="Proteomes" id="UP000321569"/>
    </source>
</evidence>
<dbReference type="FunFam" id="3.90.76.10:FF:000001">
    <property type="entry name" value="Oligopeptide ABC transporter substrate-binding protein"/>
    <property type="match status" value="1"/>
</dbReference>
<dbReference type="InterPro" id="IPR030678">
    <property type="entry name" value="Peptide/Ni-bd"/>
</dbReference>
<reference evidence="8 9" key="1">
    <citation type="submission" date="2019-07" db="EMBL/GenBank/DDBJ databases">
        <title>Whole genome shotgun sequence of Lactobacillus rapi NBRC 109618.</title>
        <authorList>
            <person name="Hosoyama A."/>
            <person name="Uohara A."/>
            <person name="Ohji S."/>
            <person name="Ichikawa N."/>
        </authorList>
    </citation>
    <scope>NUCLEOTIDE SEQUENCE [LARGE SCALE GENOMIC DNA]</scope>
    <source>
        <strain evidence="8 9">NBRC 109618</strain>
    </source>
</reference>
<dbReference type="STRING" id="1423795.FD12_GL002029"/>
<dbReference type="InterPro" id="IPR039424">
    <property type="entry name" value="SBP_5"/>
</dbReference>
<evidence type="ECO:0000256" key="2">
    <source>
        <dbReference type="ARBA" id="ARBA00005695"/>
    </source>
</evidence>
<feature type="chain" id="PRO_5038449201" evidence="6">
    <location>
        <begin position="22"/>
        <end position="540"/>
    </location>
</feature>
<comment type="caution">
    <text evidence="8">The sequence shown here is derived from an EMBL/GenBank/DDBJ whole genome shotgun (WGS) entry which is preliminary data.</text>
</comment>
<dbReference type="RefSeq" id="WP_054747786.1">
    <property type="nucleotide sequence ID" value="NZ_BKAM01000035.1"/>
</dbReference>
<dbReference type="PANTHER" id="PTHR30290">
    <property type="entry name" value="PERIPLASMIC BINDING COMPONENT OF ABC TRANSPORTER"/>
    <property type="match status" value="1"/>
</dbReference>
<dbReference type="GO" id="GO:1904680">
    <property type="term" value="F:peptide transmembrane transporter activity"/>
    <property type="evidence" value="ECO:0007669"/>
    <property type="project" value="TreeGrafter"/>
</dbReference>